<feature type="domain" description="MacB-like periplasmic core" evidence="9">
    <location>
        <begin position="19"/>
        <end position="224"/>
    </location>
</feature>
<dbReference type="InterPro" id="IPR003838">
    <property type="entry name" value="ABC3_permease_C"/>
</dbReference>
<name>A0A2X3AMR9_9ACTO</name>
<dbReference type="Proteomes" id="UP000250245">
    <property type="component" value="Unassembled WGS sequence"/>
</dbReference>
<evidence type="ECO:0000313" key="10">
    <source>
        <dbReference type="EMBL" id="SQB64209.1"/>
    </source>
</evidence>
<dbReference type="GO" id="GO:0005886">
    <property type="term" value="C:plasma membrane"/>
    <property type="evidence" value="ECO:0007669"/>
    <property type="project" value="UniProtKB-SubCell"/>
</dbReference>
<proteinExistence type="inferred from homology"/>
<keyword evidence="5 7" id="KW-0472">Membrane</keyword>
<comment type="subcellular location">
    <subcellularLocation>
        <location evidence="1">Cell membrane</location>
        <topology evidence="1">Multi-pass membrane protein</topology>
    </subcellularLocation>
</comment>
<protein>
    <submittedName>
        <fullName evidence="10">Macrolide export ATP-binding/permease protein MacB</fullName>
        <ecNumber evidence="10">3.6.3.-</ecNumber>
    </submittedName>
</protein>
<keyword evidence="10" id="KW-0067">ATP-binding</keyword>
<keyword evidence="10" id="KW-0378">Hydrolase</keyword>
<keyword evidence="4 7" id="KW-1133">Transmembrane helix</keyword>
<dbReference type="GO" id="GO:0016787">
    <property type="term" value="F:hydrolase activity"/>
    <property type="evidence" value="ECO:0007669"/>
    <property type="project" value="UniProtKB-KW"/>
</dbReference>
<feature type="transmembrane region" description="Helical" evidence="7">
    <location>
        <begin position="772"/>
        <end position="800"/>
    </location>
</feature>
<evidence type="ECO:0000256" key="3">
    <source>
        <dbReference type="ARBA" id="ARBA00022692"/>
    </source>
</evidence>
<feature type="transmembrane region" description="Helical" evidence="7">
    <location>
        <begin position="511"/>
        <end position="530"/>
    </location>
</feature>
<dbReference type="EMBL" id="UASJ01000001">
    <property type="protein sequence ID" value="SQB64209.1"/>
    <property type="molecule type" value="Genomic_DNA"/>
</dbReference>
<dbReference type="AlphaFoldDB" id="A0A2X3AMR9"/>
<comment type="similarity">
    <text evidence="6">Belongs to the ABC-4 integral membrane protein family.</text>
</comment>
<organism evidence="10 11">
    <name type="scientific">Mobiluncus curtisii</name>
    <dbReference type="NCBI Taxonomy" id="2051"/>
    <lineage>
        <taxon>Bacteria</taxon>
        <taxon>Bacillati</taxon>
        <taxon>Actinomycetota</taxon>
        <taxon>Actinomycetes</taxon>
        <taxon>Actinomycetales</taxon>
        <taxon>Actinomycetaceae</taxon>
        <taxon>Mobiluncus</taxon>
    </lineage>
</organism>
<dbReference type="OMA" id="LSHWRRH"/>
<feature type="transmembrane region" description="Helical" evidence="7">
    <location>
        <begin position="821"/>
        <end position="847"/>
    </location>
</feature>
<evidence type="ECO:0000256" key="7">
    <source>
        <dbReference type="SAM" id="Phobius"/>
    </source>
</evidence>
<keyword evidence="3 7" id="KW-0812">Transmembrane</keyword>
<dbReference type="PANTHER" id="PTHR30572">
    <property type="entry name" value="MEMBRANE COMPONENT OF TRANSPORTER-RELATED"/>
    <property type="match status" value="1"/>
</dbReference>
<feature type="domain" description="ABC3 transporter permease C-terminal" evidence="8">
    <location>
        <begin position="778"/>
        <end position="897"/>
    </location>
</feature>
<accession>A0A2X3AMR9</accession>
<feature type="transmembrane region" description="Helical" evidence="7">
    <location>
        <begin position="408"/>
        <end position="429"/>
    </location>
</feature>
<evidence type="ECO:0000256" key="2">
    <source>
        <dbReference type="ARBA" id="ARBA00022475"/>
    </source>
</evidence>
<feature type="transmembrane region" description="Helical" evidence="7">
    <location>
        <begin position="319"/>
        <end position="339"/>
    </location>
</feature>
<feature type="transmembrane region" description="Helical" evidence="7">
    <location>
        <begin position="859"/>
        <end position="884"/>
    </location>
</feature>
<dbReference type="PANTHER" id="PTHR30572:SF4">
    <property type="entry name" value="ABC TRANSPORTER PERMEASE YTRF"/>
    <property type="match status" value="1"/>
</dbReference>
<evidence type="ECO:0000259" key="8">
    <source>
        <dbReference type="Pfam" id="PF02687"/>
    </source>
</evidence>
<gene>
    <name evidence="10" type="primary">macB_1</name>
    <name evidence="10" type="ORF">NCTC11820_00542</name>
</gene>
<evidence type="ECO:0000313" key="11">
    <source>
        <dbReference type="Proteomes" id="UP000250245"/>
    </source>
</evidence>
<evidence type="ECO:0000256" key="6">
    <source>
        <dbReference type="ARBA" id="ARBA00038076"/>
    </source>
</evidence>
<feature type="domain" description="ABC3 transporter permease C-terminal" evidence="8">
    <location>
        <begin position="269"/>
        <end position="388"/>
    </location>
</feature>
<dbReference type="InterPro" id="IPR025857">
    <property type="entry name" value="MacB_PCD"/>
</dbReference>
<dbReference type="InterPro" id="IPR050250">
    <property type="entry name" value="Macrolide_Exporter_MacB"/>
</dbReference>
<evidence type="ECO:0000256" key="4">
    <source>
        <dbReference type="ARBA" id="ARBA00022989"/>
    </source>
</evidence>
<evidence type="ECO:0000256" key="1">
    <source>
        <dbReference type="ARBA" id="ARBA00004651"/>
    </source>
</evidence>
<dbReference type="GO" id="GO:0022857">
    <property type="term" value="F:transmembrane transporter activity"/>
    <property type="evidence" value="ECO:0007669"/>
    <property type="project" value="TreeGrafter"/>
</dbReference>
<dbReference type="EC" id="3.6.3.-" evidence="10"/>
<feature type="transmembrane region" description="Helical" evidence="7">
    <location>
        <begin position="359"/>
        <end position="379"/>
    </location>
</feature>
<reference evidence="10 11" key="1">
    <citation type="submission" date="2018-06" db="EMBL/GenBank/DDBJ databases">
        <authorList>
            <consortium name="Pathogen Informatics"/>
            <person name="Doyle S."/>
        </authorList>
    </citation>
    <scope>NUCLEOTIDE SEQUENCE [LARGE SCALE GENOMIC DNA]</scope>
    <source>
        <strain evidence="10 11">NCTC11820</strain>
    </source>
</reference>
<dbReference type="Pfam" id="PF02687">
    <property type="entry name" value="FtsX"/>
    <property type="match status" value="2"/>
</dbReference>
<keyword evidence="10" id="KW-0547">Nucleotide-binding</keyword>
<dbReference type="Pfam" id="PF12704">
    <property type="entry name" value="MacB_PCD"/>
    <property type="match status" value="1"/>
</dbReference>
<dbReference type="GeneID" id="55564313"/>
<evidence type="ECO:0000259" key="9">
    <source>
        <dbReference type="Pfam" id="PF12704"/>
    </source>
</evidence>
<feature type="transmembrane region" description="Helical" evidence="7">
    <location>
        <begin position="262"/>
        <end position="289"/>
    </location>
</feature>
<dbReference type="RefSeq" id="WP_013188616.1">
    <property type="nucleotide sequence ID" value="NZ_CP068112.1"/>
</dbReference>
<dbReference type="GO" id="GO:0005524">
    <property type="term" value="F:ATP binding"/>
    <property type="evidence" value="ECO:0007669"/>
    <property type="project" value="UniProtKB-KW"/>
</dbReference>
<feature type="transmembrane region" description="Helical" evidence="7">
    <location>
        <begin position="449"/>
        <end position="477"/>
    </location>
</feature>
<evidence type="ECO:0000256" key="5">
    <source>
        <dbReference type="ARBA" id="ARBA00023136"/>
    </source>
</evidence>
<sequence>MKGILRADLRKNVKSYTATALAIALAVAFLLTCLGLTAGLKTTLARNLTEKAAGADLIVTAPNGVPYDGEGPEPDYLQKVADQAHQAHPEWKILTRTSMSVDLSANRKKVSASVLGLGNPAFDPSSVVEGKRPSSESEIGIEQSNAKTLGVKVGDTINAGIYDPATDDTKTVPLKVSGIYKARPGAFPTSYVSDSLVKTWAGDDYLADILLISGVSTTNLKAATAELKQLTSHIADADYYEVFTADQYLDRAVDSITGGQDVLLVLALVFPLIAGVTAIIVVSVTYNVLFARRRRQLALLRAVGATSGQLRSLVARETLLVGAVSAMIGVLAGVIFSAIACRIANLADTWGHAFTVLNWQSLLAGFLCGTVISFLAGFAPSRRVAQVTPIEALATEDKLSRRRKHRTVRAIFGSMLFFGGTATMVYATLKNHQLMMSVSEQGDMDTYTSNFFLIAMFAGMISFLGLIMLTSIVLPYVTSALGVFSSPAAVTWRLAAENTGRNPRRTGATGAALTLGITLLVLLLVGAASVDATGKKVIDEHTPIDLQLVSEGEPLSQTTIANVKATSGLQHTIAVNGLLGSAVPWGEYEKTQKLLSQPEKLTHDENGGCIVAATNEPCDPDADTQELLLESKDFSTVSHSRIPVVTPGHVGIPQLNEEEVGTPYAVRSGDKVLKLTAEKTSLDFVSLNPQDLAGLVSSTQVVRPAQTDSDQELKRNATVLAPRVLLMRISSDCSFSDIEQLASDIPAASEQDAHITGSAPDRAMFTQIAQGLMWGAFAMLGVSVLVALVGVANTLALSVMERRRENGMLRALGMTKGRLQGMLAFEALLTALGALIVGVLAGLGYAIAGINALPVTELASAQIIVVPPLAIVAAALTIVVALLASIGPARAAARVTPVEALAHD</sequence>
<keyword evidence="2" id="KW-1003">Cell membrane</keyword>